<dbReference type="InterPro" id="IPR003610">
    <property type="entry name" value="CBM5/12"/>
</dbReference>
<dbReference type="PANTHER" id="PTHR15730:SF5">
    <property type="entry name" value="SI:CH211-210B2.2-RELATED"/>
    <property type="match status" value="1"/>
</dbReference>
<comment type="caution">
    <text evidence="6">The sequence shown here is derived from an EMBL/GenBank/DDBJ whole genome shotgun (WGS) entry which is preliminary data.</text>
</comment>
<dbReference type="SUPFAM" id="SSF49265">
    <property type="entry name" value="Fibronectin type III"/>
    <property type="match status" value="1"/>
</dbReference>
<evidence type="ECO:0000256" key="2">
    <source>
        <dbReference type="ARBA" id="ARBA00023326"/>
    </source>
</evidence>
<organism evidence="6 7">
    <name type="scientific">Candidatus Enterococcus ikei</name>
    <dbReference type="NCBI Taxonomy" id="2815326"/>
    <lineage>
        <taxon>Bacteria</taxon>
        <taxon>Bacillati</taxon>
        <taxon>Bacillota</taxon>
        <taxon>Bacilli</taxon>
        <taxon>Lactobacillales</taxon>
        <taxon>Enterococcaceae</taxon>
        <taxon>Enterococcus</taxon>
    </lineage>
</organism>
<dbReference type="InterPro" id="IPR036116">
    <property type="entry name" value="FN3_sf"/>
</dbReference>
<dbReference type="Pfam" id="PF02839">
    <property type="entry name" value="CBM_5_12"/>
    <property type="match status" value="2"/>
</dbReference>
<dbReference type="Proteomes" id="UP000664632">
    <property type="component" value="Unassembled WGS sequence"/>
</dbReference>
<keyword evidence="7" id="KW-1185">Reference proteome</keyword>
<dbReference type="RefSeq" id="WP_207112520.1">
    <property type="nucleotide sequence ID" value="NZ_JAFLWD010000019.1"/>
</dbReference>
<evidence type="ECO:0000256" key="1">
    <source>
        <dbReference type="ARBA" id="ARBA00022801"/>
    </source>
</evidence>
<gene>
    <name evidence="6" type="ORF">JZO69_08835</name>
</gene>
<feature type="signal peptide" evidence="3">
    <location>
        <begin position="1"/>
        <end position="30"/>
    </location>
</feature>
<dbReference type="InterPro" id="IPR003961">
    <property type="entry name" value="FN3_dom"/>
</dbReference>
<protein>
    <submittedName>
        <fullName evidence="6">M60 family metallopeptidase</fullName>
    </submittedName>
</protein>
<dbReference type="SMART" id="SM01276">
    <property type="entry name" value="M60-like"/>
    <property type="match status" value="1"/>
</dbReference>
<dbReference type="InterPro" id="IPR013783">
    <property type="entry name" value="Ig-like_fold"/>
</dbReference>
<name>A0ABS3GYX0_9ENTE</name>
<keyword evidence="3" id="KW-0732">Signal</keyword>
<evidence type="ECO:0000313" key="7">
    <source>
        <dbReference type="Proteomes" id="UP000664632"/>
    </source>
</evidence>
<dbReference type="EMBL" id="JAFLWD010000019">
    <property type="protein sequence ID" value="MBO0440463.1"/>
    <property type="molecule type" value="Genomic_DNA"/>
</dbReference>
<dbReference type="Gene3D" id="2.60.120.1250">
    <property type="entry name" value="Peptidase M60, enhancin-like domain 1"/>
    <property type="match status" value="1"/>
</dbReference>
<dbReference type="InterPro" id="IPR042279">
    <property type="entry name" value="Pep_M60_3"/>
</dbReference>
<feature type="domain" description="Fibronectin type-III" evidence="4">
    <location>
        <begin position="560"/>
        <end position="645"/>
    </location>
</feature>
<dbReference type="InterPro" id="IPR031161">
    <property type="entry name" value="Peptidase_M60_dom"/>
</dbReference>
<dbReference type="SMART" id="SM00060">
    <property type="entry name" value="FN3"/>
    <property type="match status" value="2"/>
</dbReference>
<evidence type="ECO:0000259" key="5">
    <source>
        <dbReference type="PROSITE" id="PS51723"/>
    </source>
</evidence>
<dbReference type="Gene3D" id="2.60.40.10">
    <property type="entry name" value="Immunoglobulins"/>
    <property type="match status" value="2"/>
</dbReference>
<keyword evidence="2" id="KW-0119">Carbohydrate metabolism</keyword>
<evidence type="ECO:0000259" key="4">
    <source>
        <dbReference type="PROSITE" id="PS50853"/>
    </source>
</evidence>
<evidence type="ECO:0000256" key="3">
    <source>
        <dbReference type="SAM" id="SignalP"/>
    </source>
</evidence>
<dbReference type="PROSITE" id="PS51723">
    <property type="entry name" value="PEPTIDASE_M60"/>
    <property type="match status" value="1"/>
</dbReference>
<dbReference type="PROSITE" id="PS50853">
    <property type="entry name" value="FN3"/>
    <property type="match status" value="2"/>
</dbReference>
<feature type="chain" id="PRO_5045756455" evidence="3">
    <location>
        <begin position="31"/>
        <end position="737"/>
    </location>
</feature>
<sequence>MKKNKCYISLGISLLAVVAVGILQTTDAYADPTTSDTNTKIEQNAGKLHAGVQSELIQSEDTKLYRKTQLDNTFGASNNQSTGVYKRSTDSITIYVDERTDQTQMPTYSISPITLNQYREGNSEQLTLKKGKNTINNTSEGIIHIQNISNTTPQQKLVVTVDGGIKLPRFILGKTTEADWQNQVRQNPNAPGYELVGTHTLVTGSKATLNYVKSPKQIVETYDKVVKFHDESSGLDNSSSLHRRNRGLVQHMRETQEPGFYMYAWFSHTAYSKNTGMPNVLSANLDNIWGPMHEFGHTYQMNRMTWKNQTEVTVNIYSMRSEKQLGGKSRLERDGVYDKIFAYFKQTNKNYDDNSDLFVKLGMFWQLELAFGDDFYPQLHKLYREEAKSLANDSAKQQYFITSTSKIANKNLLPYFEMWGLPVTAETKQAIQKYPKLTHKIWESRDEMKNPISPIDPVQPEKPAAPTNLSALDVKHDSVKIKWNAVQGNQPIKEYSISRDGREIARTTTTEFTDKTVQANTAYTYTVSAINTMGTSSDKSAGLQVKTPTAPIIETPAPSKPANVVSSNITQDSITLTWTASNSPIGVSGYNIYRNGIKISTVRTASFKDSNLQANTMYTYQITAFDSKNKESVKSDSTTLKTKEAENQLSTWESNKVYTAGNKVFYNGLEYEAKWWTQGNRPDSSDVWKLLSNKVMDWEYNRAYNGGDTVTFQGKTYKAKWWTQGNQPGNTPVWELI</sequence>
<dbReference type="PANTHER" id="PTHR15730">
    <property type="entry name" value="EXPERIMENTAL AUTOIMMUNE PROSTATITIS ANTIGEN 2-RELATED"/>
    <property type="match status" value="1"/>
</dbReference>
<dbReference type="CDD" id="cd12215">
    <property type="entry name" value="ChiC_BD"/>
    <property type="match status" value="2"/>
</dbReference>
<dbReference type="InterPro" id="IPR036573">
    <property type="entry name" value="CBM_sf_5/12"/>
</dbReference>
<reference evidence="6 7" key="1">
    <citation type="submission" date="2021-03" db="EMBL/GenBank/DDBJ databases">
        <title>Enterococcal diversity collection.</title>
        <authorList>
            <person name="Gilmore M.S."/>
            <person name="Schwartzman J."/>
            <person name="Van Tyne D."/>
            <person name="Martin M."/>
            <person name="Earl A.M."/>
            <person name="Manson A.L."/>
            <person name="Straub T."/>
            <person name="Salamzade R."/>
            <person name="Saavedra J."/>
            <person name="Lebreton F."/>
            <person name="Prichula J."/>
            <person name="Schaufler K."/>
            <person name="Gaca A."/>
            <person name="Sgardioli B."/>
            <person name="Wagenaar J."/>
            <person name="Strong T."/>
        </authorList>
    </citation>
    <scope>NUCLEOTIDE SEQUENCE [LARGE SCALE GENOMIC DNA]</scope>
    <source>
        <strain evidence="6 7">DIV0869a</strain>
    </source>
</reference>
<accession>A0ABS3GYX0</accession>
<dbReference type="SMART" id="SM00495">
    <property type="entry name" value="ChtBD3"/>
    <property type="match status" value="2"/>
</dbReference>
<dbReference type="Gene3D" id="1.10.390.30">
    <property type="entry name" value="Peptidase M60, enhancin-like domain 3"/>
    <property type="match status" value="1"/>
</dbReference>
<proteinExistence type="predicted"/>
<feature type="domain" description="Fibronectin type-III" evidence="4">
    <location>
        <begin position="465"/>
        <end position="550"/>
    </location>
</feature>
<keyword evidence="2" id="KW-0624">Polysaccharide degradation</keyword>
<dbReference type="Pfam" id="PF13402">
    <property type="entry name" value="Peptidase_M60"/>
    <property type="match status" value="1"/>
</dbReference>
<keyword evidence="1" id="KW-0378">Hydrolase</keyword>
<dbReference type="CDD" id="cd00063">
    <property type="entry name" value="FN3"/>
    <property type="match status" value="2"/>
</dbReference>
<dbReference type="Gene3D" id="3.40.390.80">
    <property type="entry name" value="Peptidase M60, enhancin-like domain 2"/>
    <property type="match status" value="1"/>
</dbReference>
<dbReference type="SUPFAM" id="SSF51055">
    <property type="entry name" value="Carbohydrate binding domain"/>
    <property type="match status" value="2"/>
</dbReference>
<feature type="domain" description="Peptidase M60" evidence="5">
    <location>
        <begin position="77"/>
        <end position="372"/>
    </location>
</feature>
<dbReference type="Gene3D" id="2.10.10.20">
    <property type="entry name" value="Carbohydrate-binding module superfamily 5/12"/>
    <property type="match status" value="2"/>
</dbReference>
<evidence type="ECO:0000313" key="6">
    <source>
        <dbReference type="EMBL" id="MBO0440463.1"/>
    </source>
</evidence>
<dbReference type="InterPro" id="IPR051244">
    <property type="entry name" value="TCAF"/>
</dbReference>
<dbReference type="Pfam" id="PF00041">
    <property type="entry name" value="fn3"/>
    <property type="match status" value="2"/>
</dbReference>